<dbReference type="EMBL" id="JBHUDO010000001">
    <property type="protein sequence ID" value="MFD1644731.1"/>
    <property type="molecule type" value="Genomic_DNA"/>
</dbReference>
<reference evidence="1 2" key="1">
    <citation type="journal article" date="2019" name="Int. J. Syst. Evol. Microbiol.">
        <title>The Global Catalogue of Microorganisms (GCM) 10K type strain sequencing project: providing services to taxonomists for standard genome sequencing and annotation.</title>
        <authorList>
            <consortium name="The Broad Institute Genomics Platform"/>
            <consortium name="The Broad Institute Genome Sequencing Center for Infectious Disease"/>
            <person name="Wu L."/>
            <person name="Ma J."/>
        </authorList>
    </citation>
    <scope>NUCLEOTIDE SEQUENCE [LARGE SCALE GENOMIC DNA]</scope>
    <source>
        <strain evidence="1 2">CGMCC 1.10390</strain>
    </source>
</reference>
<keyword evidence="2" id="KW-1185">Reference proteome</keyword>
<evidence type="ECO:0000313" key="2">
    <source>
        <dbReference type="Proteomes" id="UP001597034"/>
    </source>
</evidence>
<proteinExistence type="predicted"/>
<protein>
    <submittedName>
        <fullName evidence="1">Uncharacterized protein</fullName>
    </submittedName>
</protein>
<dbReference type="Proteomes" id="UP001597034">
    <property type="component" value="Unassembled WGS sequence"/>
</dbReference>
<dbReference type="RefSeq" id="WP_256399987.1">
    <property type="nucleotide sequence ID" value="NZ_JANHJR010000002.1"/>
</dbReference>
<accession>A0ABD6DIS0</accession>
<gene>
    <name evidence="1" type="ORF">ACFSBL_03455</name>
</gene>
<evidence type="ECO:0000313" key="1">
    <source>
        <dbReference type="EMBL" id="MFD1644731.1"/>
    </source>
</evidence>
<sequence length="167" mass="18079">MRRRTVLAGGGVGLASLLGGCSSASTVLDDSPSLPAELSVREAHVVYDVLEPRDRAAPGYKETAHRVFTERDEAMGSLASGHLPPDLLDDTDFERSFLVVVQYGRQSATWLELDRIERTDDGLDIVARVEEPSGGYGDDLAIHSLLVRITDRRAGVPDHVSATVHDT</sequence>
<organism evidence="1 2">
    <name type="scientific">Haloarchaeobius litoreus</name>
    <dbReference type="NCBI Taxonomy" id="755306"/>
    <lineage>
        <taxon>Archaea</taxon>
        <taxon>Methanobacteriati</taxon>
        <taxon>Methanobacteriota</taxon>
        <taxon>Stenosarchaea group</taxon>
        <taxon>Halobacteria</taxon>
        <taxon>Halobacteriales</taxon>
        <taxon>Halorubellaceae</taxon>
        <taxon>Haloarchaeobius</taxon>
    </lineage>
</organism>
<comment type="caution">
    <text evidence="1">The sequence shown here is derived from an EMBL/GenBank/DDBJ whole genome shotgun (WGS) entry which is preliminary data.</text>
</comment>
<dbReference type="PROSITE" id="PS51257">
    <property type="entry name" value="PROKAR_LIPOPROTEIN"/>
    <property type="match status" value="1"/>
</dbReference>
<dbReference type="AlphaFoldDB" id="A0ABD6DIS0"/>
<name>A0ABD6DIS0_9EURY</name>